<dbReference type="RefSeq" id="WP_091643678.1">
    <property type="nucleotide sequence ID" value="NZ_FOEG01000004.1"/>
</dbReference>
<dbReference type="Gene3D" id="1.10.8.60">
    <property type="match status" value="1"/>
</dbReference>
<dbReference type="InterPro" id="IPR025943">
    <property type="entry name" value="Sigma_54_int_dom_ATP-bd_2"/>
</dbReference>
<dbReference type="CDD" id="cd00009">
    <property type="entry name" value="AAA"/>
    <property type="match status" value="1"/>
</dbReference>
<evidence type="ECO:0000256" key="8">
    <source>
        <dbReference type="PROSITE-ProRule" id="PRU00169"/>
    </source>
</evidence>
<dbReference type="OrthoDB" id="9804019at2"/>
<dbReference type="PROSITE" id="PS50110">
    <property type="entry name" value="RESPONSE_REGULATORY"/>
    <property type="match status" value="1"/>
</dbReference>
<dbReference type="InterPro" id="IPR009057">
    <property type="entry name" value="Homeodomain-like_sf"/>
</dbReference>
<evidence type="ECO:0000313" key="12">
    <source>
        <dbReference type="Proteomes" id="UP000199657"/>
    </source>
</evidence>
<dbReference type="InterPro" id="IPR025944">
    <property type="entry name" value="Sigma_54_int_dom_CS"/>
</dbReference>
<dbReference type="Pfam" id="PF25601">
    <property type="entry name" value="AAA_lid_14"/>
    <property type="match status" value="1"/>
</dbReference>
<dbReference type="PRINTS" id="PR01590">
    <property type="entry name" value="HTHFIS"/>
</dbReference>
<dbReference type="SUPFAM" id="SSF46689">
    <property type="entry name" value="Homeodomain-like"/>
    <property type="match status" value="1"/>
</dbReference>
<keyword evidence="5" id="KW-0805">Transcription regulation</keyword>
<dbReference type="GO" id="GO:0000160">
    <property type="term" value="P:phosphorelay signal transduction system"/>
    <property type="evidence" value="ECO:0007669"/>
    <property type="project" value="UniProtKB-KW"/>
</dbReference>
<dbReference type="InterPro" id="IPR002197">
    <property type="entry name" value="HTH_Fis"/>
</dbReference>
<dbReference type="PROSITE" id="PS00676">
    <property type="entry name" value="SIGMA54_INTERACT_2"/>
    <property type="match status" value="1"/>
</dbReference>
<keyword evidence="3" id="KW-0067">ATP-binding</keyword>
<dbReference type="PANTHER" id="PTHR32071:SF117">
    <property type="entry name" value="PTS-DEPENDENT DIHYDROXYACETONE KINASE OPERON REGULATORY PROTEIN-RELATED"/>
    <property type="match status" value="1"/>
</dbReference>
<evidence type="ECO:0000256" key="6">
    <source>
        <dbReference type="ARBA" id="ARBA00023125"/>
    </source>
</evidence>
<dbReference type="GO" id="GO:0043565">
    <property type="term" value="F:sequence-specific DNA binding"/>
    <property type="evidence" value="ECO:0007669"/>
    <property type="project" value="InterPro"/>
</dbReference>
<dbReference type="InterPro" id="IPR027417">
    <property type="entry name" value="P-loop_NTPase"/>
</dbReference>
<keyword evidence="12" id="KW-1185">Reference proteome</keyword>
<dbReference type="InterPro" id="IPR011006">
    <property type="entry name" value="CheY-like_superfamily"/>
</dbReference>
<evidence type="ECO:0000256" key="5">
    <source>
        <dbReference type="ARBA" id="ARBA00023015"/>
    </source>
</evidence>
<evidence type="ECO:0000259" key="10">
    <source>
        <dbReference type="PROSITE" id="PS50110"/>
    </source>
</evidence>
<gene>
    <name evidence="11" type="ORF">SAMN04488052_104276</name>
</gene>
<dbReference type="Proteomes" id="UP000199657">
    <property type="component" value="Unassembled WGS sequence"/>
</dbReference>
<dbReference type="Pfam" id="PF02954">
    <property type="entry name" value="HTH_8"/>
    <property type="match status" value="1"/>
</dbReference>
<protein>
    <submittedName>
        <fullName evidence="11">Two component, sigma54 specific, transcriptional regulator, Fis family</fullName>
    </submittedName>
</protein>
<dbReference type="PANTHER" id="PTHR32071">
    <property type="entry name" value="TRANSCRIPTIONAL REGULATORY PROTEIN"/>
    <property type="match status" value="1"/>
</dbReference>
<evidence type="ECO:0000313" key="11">
    <source>
        <dbReference type="EMBL" id="SEO91445.1"/>
    </source>
</evidence>
<dbReference type="AlphaFoldDB" id="A0A1H8TKR3"/>
<name>A0A1H8TKR3_9GAMM</name>
<dbReference type="InterPro" id="IPR025662">
    <property type="entry name" value="Sigma_54_int_dom_ATP-bd_1"/>
</dbReference>
<evidence type="ECO:0000259" key="9">
    <source>
        <dbReference type="PROSITE" id="PS50045"/>
    </source>
</evidence>
<dbReference type="STRING" id="406100.SAMN04488052_104276"/>
<feature type="domain" description="Response regulatory" evidence="10">
    <location>
        <begin position="11"/>
        <end position="125"/>
    </location>
</feature>
<keyword evidence="7" id="KW-0804">Transcription</keyword>
<feature type="domain" description="Sigma-54 factor interaction" evidence="9">
    <location>
        <begin position="149"/>
        <end position="378"/>
    </location>
</feature>
<dbReference type="EMBL" id="FOEG01000004">
    <property type="protein sequence ID" value="SEO91445.1"/>
    <property type="molecule type" value="Genomic_DNA"/>
</dbReference>
<dbReference type="Gene3D" id="3.40.50.2300">
    <property type="match status" value="1"/>
</dbReference>
<dbReference type="InterPro" id="IPR058031">
    <property type="entry name" value="AAA_lid_NorR"/>
</dbReference>
<dbReference type="Gene3D" id="3.40.50.300">
    <property type="entry name" value="P-loop containing nucleotide triphosphate hydrolases"/>
    <property type="match status" value="1"/>
</dbReference>
<dbReference type="Gene3D" id="1.10.10.60">
    <property type="entry name" value="Homeodomain-like"/>
    <property type="match status" value="1"/>
</dbReference>
<dbReference type="PROSITE" id="PS00688">
    <property type="entry name" value="SIGMA54_INTERACT_3"/>
    <property type="match status" value="1"/>
</dbReference>
<dbReference type="FunFam" id="3.40.50.300:FF:000006">
    <property type="entry name" value="DNA-binding transcriptional regulator NtrC"/>
    <property type="match status" value="1"/>
</dbReference>
<evidence type="ECO:0000256" key="2">
    <source>
        <dbReference type="ARBA" id="ARBA00022741"/>
    </source>
</evidence>
<keyword evidence="2" id="KW-0547">Nucleotide-binding</keyword>
<accession>A0A1H8TKR3</accession>
<dbReference type="Pfam" id="PF00072">
    <property type="entry name" value="Response_reg"/>
    <property type="match status" value="1"/>
</dbReference>
<dbReference type="InterPro" id="IPR001789">
    <property type="entry name" value="Sig_transdc_resp-reg_receiver"/>
</dbReference>
<dbReference type="PROSITE" id="PS50045">
    <property type="entry name" value="SIGMA54_INTERACT_4"/>
    <property type="match status" value="1"/>
</dbReference>
<evidence type="ECO:0000256" key="7">
    <source>
        <dbReference type="ARBA" id="ARBA00023163"/>
    </source>
</evidence>
<dbReference type="InterPro" id="IPR002078">
    <property type="entry name" value="Sigma_54_int"/>
</dbReference>
<proteinExistence type="predicted"/>
<dbReference type="InterPro" id="IPR003593">
    <property type="entry name" value="AAA+_ATPase"/>
</dbReference>
<sequence length="470" mass="52440">MGNKAVKQSEQILLVEDDPGLRELLRDELEDAGMEVDAVDSAERALKQLQQGSPDVVISDLRLPGMDGMALLQEVRNLHARPAFLIITAFGTISQAVEALKHGADEFLTKPLDLEHFMLSVNRLLETRRLRGEVQRFRELIEQDSFHGMIGRGRVMQVMFDQIRQLARAAGPVLVAGESGTGKELVARAIHAESSRAGAAFQAVNCAGVPAELLESEFFGHEAGAFTGASRAHKGLFDQADGGTLFLDEMGEMPMALQAKLLRVLQDGVIRPVGANKEHTVDVRIVAATNRNLEELIESGDFREDLFYRLETFTLRVPPLREREDDMELLAARFLERFAVQLDKEVQGFTPAAMNCLKQYGFPGNVRELENAIERAVTFCHGSQVDVEHLPSRMQDQQRPQIDTAGLDNAMEQFLDGPILPTLDELERRYITYVLEQVGGNKRRAAALLNVSRRTLYRRLDEEGDQRING</sequence>
<reference evidence="11 12" key="1">
    <citation type="submission" date="2016-10" db="EMBL/GenBank/DDBJ databases">
        <authorList>
            <person name="de Groot N.N."/>
        </authorList>
    </citation>
    <scope>NUCLEOTIDE SEQUENCE [LARGE SCALE GENOMIC DNA]</scope>
    <source>
        <strain evidence="11 12">CGMCC 1.6291</strain>
    </source>
</reference>
<dbReference type="SUPFAM" id="SSF52172">
    <property type="entry name" value="CheY-like"/>
    <property type="match status" value="1"/>
</dbReference>
<dbReference type="SMART" id="SM00382">
    <property type="entry name" value="AAA"/>
    <property type="match status" value="1"/>
</dbReference>
<dbReference type="SUPFAM" id="SSF52540">
    <property type="entry name" value="P-loop containing nucleoside triphosphate hydrolases"/>
    <property type="match status" value="1"/>
</dbReference>
<evidence type="ECO:0000256" key="3">
    <source>
        <dbReference type="ARBA" id="ARBA00022840"/>
    </source>
</evidence>
<dbReference type="FunFam" id="3.40.50.2300:FF:000018">
    <property type="entry name" value="DNA-binding transcriptional regulator NtrC"/>
    <property type="match status" value="1"/>
</dbReference>
<dbReference type="Pfam" id="PF00158">
    <property type="entry name" value="Sigma54_activat"/>
    <property type="match status" value="1"/>
</dbReference>
<keyword evidence="1 8" id="KW-0597">Phosphoprotein</keyword>
<keyword evidence="6" id="KW-0238">DNA-binding</keyword>
<dbReference type="PROSITE" id="PS00675">
    <property type="entry name" value="SIGMA54_INTERACT_1"/>
    <property type="match status" value="1"/>
</dbReference>
<dbReference type="GO" id="GO:0005524">
    <property type="term" value="F:ATP binding"/>
    <property type="evidence" value="ECO:0007669"/>
    <property type="project" value="UniProtKB-KW"/>
</dbReference>
<organism evidence="11 12">
    <name type="scientific">Aquisalimonas asiatica</name>
    <dbReference type="NCBI Taxonomy" id="406100"/>
    <lineage>
        <taxon>Bacteria</taxon>
        <taxon>Pseudomonadati</taxon>
        <taxon>Pseudomonadota</taxon>
        <taxon>Gammaproteobacteria</taxon>
        <taxon>Chromatiales</taxon>
        <taxon>Ectothiorhodospiraceae</taxon>
        <taxon>Aquisalimonas</taxon>
    </lineage>
</organism>
<evidence type="ECO:0000256" key="4">
    <source>
        <dbReference type="ARBA" id="ARBA00023012"/>
    </source>
</evidence>
<keyword evidence="4" id="KW-0902">Two-component regulatory system</keyword>
<evidence type="ECO:0000256" key="1">
    <source>
        <dbReference type="ARBA" id="ARBA00022553"/>
    </source>
</evidence>
<dbReference type="GO" id="GO:0006355">
    <property type="term" value="P:regulation of DNA-templated transcription"/>
    <property type="evidence" value="ECO:0007669"/>
    <property type="project" value="InterPro"/>
</dbReference>
<feature type="modified residue" description="4-aspartylphosphate" evidence="8">
    <location>
        <position position="60"/>
    </location>
</feature>
<dbReference type="SMART" id="SM00448">
    <property type="entry name" value="REC"/>
    <property type="match status" value="1"/>
</dbReference>